<dbReference type="InterPro" id="IPR006012">
    <property type="entry name" value="Syntaxin/epimorphin_CS"/>
</dbReference>
<dbReference type="InterPro" id="IPR010989">
    <property type="entry name" value="SNARE"/>
</dbReference>
<protein>
    <recommendedName>
        <fullName evidence="5">t-SNARE coiled-coil homology domain-containing protein</fullName>
    </recommendedName>
</protein>
<feature type="transmembrane region" description="Helical" evidence="4">
    <location>
        <begin position="267"/>
        <end position="286"/>
    </location>
</feature>
<dbReference type="PROSITE" id="PS00914">
    <property type="entry name" value="SYNTAXIN"/>
    <property type="match status" value="1"/>
</dbReference>
<feature type="domain" description="T-SNARE coiled-coil homology" evidence="5">
    <location>
        <begin position="193"/>
        <end position="255"/>
    </location>
</feature>
<dbReference type="SMART" id="SM00397">
    <property type="entry name" value="t_SNARE"/>
    <property type="match status" value="1"/>
</dbReference>
<evidence type="ECO:0000256" key="2">
    <source>
        <dbReference type="SAM" id="Coils"/>
    </source>
</evidence>
<dbReference type="VEuPathDB" id="FungiDB:CXQ85_002745"/>
<evidence type="ECO:0000313" key="6">
    <source>
        <dbReference type="EMBL" id="PVH23020.1"/>
    </source>
</evidence>
<keyword evidence="4" id="KW-0812">Transmembrane</keyword>
<dbReference type="Proteomes" id="UP000244309">
    <property type="component" value="Unassembled WGS sequence"/>
</dbReference>
<dbReference type="AlphaFoldDB" id="A0A2V1AY39"/>
<dbReference type="GO" id="GO:0031201">
    <property type="term" value="C:SNARE complex"/>
    <property type="evidence" value="ECO:0007669"/>
    <property type="project" value="TreeGrafter"/>
</dbReference>
<dbReference type="Gene3D" id="1.20.5.110">
    <property type="match status" value="1"/>
</dbReference>
<dbReference type="InterPro" id="IPR000727">
    <property type="entry name" value="T_SNARE_dom"/>
</dbReference>
<dbReference type="SUPFAM" id="SSF47661">
    <property type="entry name" value="t-snare proteins"/>
    <property type="match status" value="1"/>
</dbReference>
<comment type="caution">
    <text evidence="6">The sequence shown here is derived from an EMBL/GenBank/DDBJ whole genome shotgun (WGS) entry which is preliminary data.</text>
</comment>
<keyword evidence="4" id="KW-1133">Transmembrane helix</keyword>
<feature type="coiled-coil region" evidence="2">
    <location>
        <begin position="189"/>
        <end position="251"/>
    </location>
</feature>
<dbReference type="PROSITE" id="PS50192">
    <property type="entry name" value="T_SNARE"/>
    <property type="match status" value="1"/>
</dbReference>
<keyword evidence="4" id="KW-0472">Membrane</keyword>
<dbReference type="CDD" id="cd15840">
    <property type="entry name" value="SNARE_Qa"/>
    <property type="match status" value="1"/>
</dbReference>
<organism evidence="6 7">
    <name type="scientific">Candidozyma haemuli</name>
    <dbReference type="NCBI Taxonomy" id="45357"/>
    <lineage>
        <taxon>Eukaryota</taxon>
        <taxon>Fungi</taxon>
        <taxon>Dikarya</taxon>
        <taxon>Ascomycota</taxon>
        <taxon>Saccharomycotina</taxon>
        <taxon>Pichiomycetes</taxon>
        <taxon>Metschnikowiaceae</taxon>
        <taxon>Candidozyma</taxon>
    </lineage>
</organism>
<dbReference type="InterPro" id="IPR006011">
    <property type="entry name" value="Syntaxin_N"/>
</dbReference>
<dbReference type="Pfam" id="PF14523">
    <property type="entry name" value="Syntaxin_2"/>
    <property type="match status" value="1"/>
</dbReference>
<dbReference type="GO" id="GO:0006906">
    <property type="term" value="P:vesicle fusion"/>
    <property type="evidence" value="ECO:0007669"/>
    <property type="project" value="TreeGrafter"/>
</dbReference>
<dbReference type="STRING" id="45357.A0A2V1AY39"/>
<accession>A0A2V1AY39</accession>
<evidence type="ECO:0000256" key="1">
    <source>
        <dbReference type="ARBA" id="ARBA00009063"/>
    </source>
</evidence>
<dbReference type="EMBL" id="PKFO01000010">
    <property type="protein sequence ID" value="PVH23020.1"/>
    <property type="molecule type" value="Genomic_DNA"/>
</dbReference>
<comment type="similarity">
    <text evidence="1">Belongs to the syntaxin family.</text>
</comment>
<dbReference type="Pfam" id="PF05739">
    <property type="entry name" value="SNARE"/>
    <property type="match status" value="1"/>
</dbReference>
<evidence type="ECO:0000256" key="3">
    <source>
        <dbReference type="SAM" id="MobiDB-lite"/>
    </source>
</evidence>
<dbReference type="InterPro" id="IPR045242">
    <property type="entry name" value="Syntaxin"/>
</dbReference>
<dbReference type="PANTHER" id="PTHR19957">
    <property type="entry name" value="SYNTAXIN"/>
    <property type="match status" value="1"/>
</dbReference>
<dbReference type="FunFam" id="1.20.5.110:FF:000059">
    <property type="entry name" value="Related to syntaxin 12"/>
    <property type="match status" value="1"/>
</dbReference>
<gene>
    <name evidence="6" type="ORF">CXQ85_002745</name>
</gene>
<dbReference type="GO" id="GO:0005484">
    <property type="term" value="F:SNAP receptor activity"/>
    <property type="evidence" value="ECO:0007669"/>
    <property type="project" value="InterPro"/>
</dbReference>
<dbReference type="GeneID" id="37008076"/>
<dbReference type="OrthoDB" id="364348at2759"/>
<evidence type="ECO:0000256" key="4">
    <source>
        <dbReference type="SAM" id="Phobius"/>
    </source>
</evidence>
<name>A0A2V1AY39_9ASCO</name>
<keyword evidence="2" id="KW-0175">Coiled coil</keyword>
<reference evidence="6 7" key="1">
    <citation type="submission" date="2017-12" db="EMBL/GenBank/DDBJ databases">
        <title>Genome Sequence of a Multidrug-Resistant Candida haemulonii Isolate from a Patient with Chronic Leg Ulcers in Israel.</title>
        <authorList>
            <person name="Chow N.A."/>
            <person name="Gade L."/>
            <person name="Batra D."/>
            <person name="Rowe L.A."/>
            <person name="Ben-Ami R."/>
            <person name="Loparev V.N."/>
            <person name="Litvintseva A.P."/>
        </authorList>
    </citation>
    <scope>NUCLEOTIDE SEQUENCE [LARGE SCALE GENOMIC DNA]</scope>
    <source>
        <strain evidence="6 7">B11899</strain>
    </source>
</reference>
<evidence type="ECO:0000313" key="7">
    <source>
        <dbReference type="Proteomes" id="UP000244309"/>
    </source>
</evidence>
<dbReference type="GO" id="GO:0012505">
    <property type="term" value="C:endomembrane system"/>
    <property type="evidence" value="ECO:0007669"/>
    <property type="project" value="TreeGrafter"/>
</dbReference>
<dbReference type="GO" id="GO:0048278">
    <property type="term" value="P:vesicle docking"/>
    <property type="evidence" value="ECO:0007669"/>
    <property type="project" value="TreeGrafter"/>
</dbReference>
<keyword evidence="7" id="KW-1185">Reference proteome</keyword>
<evidence type="ECO:0000259" key="5">
    <source>
        <dbReference type="PROSITE" id="PS50192"/>
    </source>
</evidence>
<dbReference type="GO" id="GO:0006886">
    <property type="term" value="P:intracellular protein transport"/>
    <property type="evidence" value="ECO:0007669"/>
    <property type="project" value="InterPro"/>
</dbReference>
<sequence length="287" mass="33123">MSFSNPFQDDIENDASSNHYKDFPEFETLSKAIDNNLHNINNTQLVSMRNLLGQYEKILSNEDAATEANESRVPQQISEISKNCTESYKKVNESAKELNNYLTECEKNHEDQDSLRYLRQKEGIAVSLIKSSLQQYRRLQSRFSTLQKSYVSKVPAANQDEERTAEEEGAPQQQQSIQITYEPINAEELEQQTLLIEEREREIHQISQDTQEINDIFSNLQDIIHEQSFQIDTIEENVNNYSTDARGASRELRKAERYQRRSSGRMCCCLLILLGVLGSIILLAIIF</sequence>
<feature type="region of interest" description="Disordered" evidence="3">
    <location>
        <begin position="154"/>
        <end position="176"/>
    </location>
</feature>
<dbReference type="PANTHER" id="PTHR19957:SF38">
    <property type="entry name" value="LD27581P"/>
    <property type="match status" value="1"/>
</dbReference>
<dbReference type="RefSeq" id="XP_025343960.1">
    <property type="nucleotide sequence ID" value="XM_025486410.1"/>
</dbReference>
<dbReference type="GO" id="GO:0000149">
    <property type="term" value="F:SNARE binding"/>
    <property type="evidence" value="ECO:0007669"/>
    <property type="project" value="TreeGrafter"/>
</dbReference>
<proteinExistence type="inferred from homology"/>
<dbReference type="GO" id="GO:0006896">
    <property type="term" value="P:Golgi to vacuole transport"/>
    <property type="evidence" value="ECO:0007669"/>
    <property type="project" value="TreeGrafter"/>
</dbReference>